<evidence type="ECO:0000313" key="12">
    <source>
        <dbReference type="Proteomes" id="UP000753908"/>
    </source>
</evidence>
<feature type="transmembrane region" description="Helical" evidence="9">
    <location>
        <begin position="228"/>
        <end position="249"/>
    </location>
</feature>
<gene>
    <name evidence="11" type="primary">pstA</name>
    <name evidence="11" type="ORF">KME25_18415</name>
</gene>
<keyword evidence="7 9" id="KW-1133">Transmembrane helix</keyword>
<keyword evidence="3" id="KW-0813">Transport</keyword>
<evidence type="ECO:0000313" key="11">
    <source>
        <dbReference type="EMBL" id="MBW4546398.1"/>
    </source>
</evidence>
<dbReference type="PROSITE" id="PS50928">
    <property type="entry name" value="ABC_TM1"/>
    <property type="match status" value="1"/>
</dbReference>
<dbReference type="Proteomes" id="UP000753908">
    <property type="component" value="Unassembled WGS sequence"/>
</dbReference>
<name>A0A951PPA0_9CYAN</name>
<feature type="transmembrane region" description="Helical" evidence="9">
    <location>
        <begin position="298"/>
        <end position="316"/>
    </location>
</feature>
<reference evidence="11" key="1">
    <citation type="submission" date="2021-05" db="EMBL/GenBank/DDBJ databases">
        <authorList>
            <person name="Pietrasiak N."/>
            <person name="Ward R."/>
            <person name="Stajich J.E."/>
            <person name="Kurbessoian T."/>
        </authorList>
    </citation>
    <scope>NUCLEOTIDE SEQUENCE</scope>
    <source>
        <strain evidence="11">CPER-KK1</strain>
    </source>
</reference>
<dbReference type="PANTHER" id="PTHR42922:SF1">
    <property type="entry name" value="PHOSPHATE TRANSPORT SYSTEM PERMEASE PROTEIN PSTA"/>
    <property type="match status" value="1"/>
</dbReference>
<evidence type="ECO:0000256" key="8">
    <source>
        <dbReference type="ARBA" id="ARBA00023136"/>
    </source>
</evidence>
<organism evidence="11 12">
    <name type="scientific">Symplocastrum torsivum CPER-KK1</name>
    <dbReference type="NCBI Taxonomy" id="450513"/>
    <lineage>
        <taxon>Bacteria</taxon>
        <taxon>Bacillati</taxon>
        <taxon>Cyanobacteriota</taxon>
        <taxon>Cyanophyceae</taxon>
        <taxon>Oscillatoriophycideae</taxon>
        <taxon>Oscillatoriales</taxon>
        <taxon>Microcoleaceae</taxon>
        <taxon>Symplocastrum</taxon>
    </lineage>
</organism>
<sequence>MTTDQPIFDESLDQELYQPLPVARMLFSGGMTVLAFVLTAAALVPIFAILFEILRQGFPALMKLHEVRLFGVPVSLPEVLVSLPAPEGVEDRANGFANAIVGTLMMVGVACLFSVPFGVMTGIFLAEIGKNSAIANVIRFFTIILSSVPSIVVGVFAYAVIVLTKITIPIPFLNFKIQTGGFSALAGGFALGVIMLPIIALSTEEALKLVPTHHRLASAALGGGRFQTIFRIVVTSAIPGITTGVLLAVSRAAGETAPLIFTALSSQFWPQGLFTPTPSLSVLIYGYASSPFKNQNQLAWAASVALIGLVLLSSILSRQVTRKRLKLR</sequence>
<dbReference type="GO" id="GO:0035435">
    <property type="term" value="P:phosphate ion transmembrane transport"/>
    <property type="evidence" value="ECO:0007669"/>
    <property type="project" value="InterPro"/>
</dbReference>
<keyword evidence="8 9" id="KW-0472">Membrane</keyword>
<dbReference type="InterPro" id="IPR005672">
    <property type="entry name" value="Phosphate_PstA"/>
</dbReference>
<keyword evidence="4 9" id="KW-1003">Cell membrane</keyword>
<comment type="similarity">
    <text evidence="2 9">Belongs to the binding-protein-dependent transport system permease family. CysTW subfamily.</text>
</comment>
<keyword evidence="6 9" id="KW-0812">Transmembrane</keyword>
<comment type="caution">
    <text evidence="11">The sequence shown here is derived from an EMBL/GenBank/DDBJ whole genome shotgun (WGS) entry which is preliminary data.</text>
</comment>
<dbReference type="InterPro" id="IPR051408">
    <property type="entry name" value="Phosphate_transprt_permease"/>
</dbReference>
<protein>
    <recommendedName>
        <fullName evidence="9">Phosphate transport system permease protein PstA</fullName>
    </recommendedName>
</protein>
<feature type="transmembrane region" description="Helical" evidence="9">
    <location>
        <begin position="137"/>
        <end position="161"/>
    </location>
</feature>
<dbReference type="CDD" id="cd06261">
    <property type="entry name" value="TM_PBP2"/>
    <property type="match status" value="1"/>
</dbReference>
<dbReference type="PANTHER" id="PTHR42922">
    <property type="entry name" value="PHOSPHATE TRANSPORT SYSTEM PERMEASE PROTEIN PSTA"/>
    <property type="match status" value="1"/>
</dbReference>
<dbReference type="NCBIfam" id="TIGR00974">
    <property type="entry name" value="3a0107s02c"/>
    <property type="match status" value="1"/>
</dbReference>
<dbReference type="SUPFAM" id="SSF161098">
    <property type="entry name" value="MetI-like"/>
    <property type="match status" value="1"/>
</dbReference>
<reference evidence="11" key="2">
    <citation type="journal article" date="2022" name="Microbiol. Resour. Announc.">
        <title>Metagenome Sequencing to Explore Phylogenomics of Terrestrial Cyanobacteria.</title>
        <authorList>
            <person name="Ward R.D."/>
            <person name="Stajich J.E."/>
            <person name="Johansen J.R."/>
            <person name="Huntemann M."/>
            <person name="Clum A."/>
            <person name="Foster B."/>
            <person name="Foster B."/>
            <person name="Roux S."/>
            <person name="Palaniappan K."/>
            <person name="Varghese N."/>
            <person name="Mukherjee S."/>
            <person name="Reddy T.B.K."/>
            <person name="Daum C."/>
            <person name="Copeland A."/>
            <person name="Chen I.A."/>
            <person name="Ivanova N.N."/>
            <person name="Kyrpides N.C."/>
            <person name="Shapiro N."/>
            <person name="Eloe-Fadrosh E.A."/>
            <person name="Pietrasiak N."/>
        </authorList>
    </citation>
    <scope>NUCLEOTIDE SEQUENCE</scope>
    <source>
        <strain evidence="11">CPER-KK1</strain>
    </source>
</reference>
<dbReference type="AlphaFoldDB" id="A0A951PPA0"/>
<feature type="transmembrane region" description="Helical" evidence="9">
    <location>
        <begin position="181"/>
        <end position="207"/>
    </location>
</feature>
<evidence type="ECO:0000259" key="10">
    <source>
        <dbReference type="PROSITE" id="PS50928"/>
    </source>
</evidence>
<evidence type="ECO:0000256" key="4">
    <source>
        <dbReference type="ARBA" id="ARBA00022475"/>
    </source>
</evidence>
<feature type="domain" description="ABC transmembrane type-1" evidence="10">
    <location>
        <begin position="100"/>
        <end position="317"/>
    </location>
</feature>
<keyword evidence="5" id="KW-0592">Phosphate transport</keyword>
<dbReference type="EMBL" id="JAHHIF010000024">
    <property type="protein sequence ID" value="MBW4546398.1"/>
    <property type="molecule type" value="Genomic_DNA"/>
</dbReference>
<evidence type="ECO:0000256" key="3">
    <source>
        <dbReference type="ARBA" id="ARBA00022448"/>
    </source>
</evidence>
<evidence type="ECO:0000256" key="7">
    <source>
        <dbReference type="ARBA" id="ARBA00022989"/>
    </source>
</evidence>
<accession>A0A951PPA0</accession>
<evidence type="ECO:0000256" key="2">
    <source>
        <dbReference type="ARBA" id="ARBA00007069"/>
    </source>
</evidence>
<evidence type="ECO:0000256" key="9">
    <source>
        <dbReference type="RuleBase" id="RU363043"/>
    </source>
</evidence>
<comment type="subcellular location">
    <subcellularLocation>
        <location evidence="1 9">Cell membrane</location>
        <topology evidence="1 9">Multi-pass membrane protein</topology>
    </subcellularLocation>
</comment>
<dbReference type="GO" id="GO:0005315">
    <property type="term" value="F:phosphate transmembrane transporter activity"/>
    <property type="evidence" value="ECO:0007669"/>
    <property type="project" value="InterPro"/>
</dbReference>
<dbReference type="InterPro" id="IPR035906">
    <property type="entry name" value="MetI-like_sf"/>
</dbReference>
<evidence type="ECO:0000256" key="5">
    <source>
        <dbReference type="ARBA" id="ARBA00022592"/>
    </source>
</evidence>
<feature type="transmembrane region" description="Helical" evidence="9">
    <location>
        <begin position="97"/>
        <end position="125"/>
    </location>
</feature>
<evidence type="ECO:0000256" key="1">
    <source>
        <dbReference type="ARBA" id="ARBA00004651"/>
    </source>
</evidence>
<dbReference type="InterPro" id="IPR000515">
    <property type="entry name" value="MetI-like"/>
</dbReference>
<proteinExistence type="inferred from homology"/>
<evidence type="ECO:0000256" key="6">
    <source>
        <dbReference type="ARBA" id="ARBA00022692"/>
    </source>
</evidence>
<dbReference type="Pfam" id="PF00528">
    <property type="entry name" value="BPD_transp_1"/>
    <property type="match status" value="1"/>
</dbReference>
<dbReference type="Gene3D" id="1.10.3720.10">
    <property type="entry name" value="MetI-like"/>
    <property type="match status" value="1"/>
</dbReference>
<dbReference type="GO" id="GO:0005886">
    <property type="term" value="C:plasma membrane"/>
    <property type="evidence" value="ECO:0007669"/>
    <property type="project" value="UniProtKB-SubCell"/>
</dbReference>
<feature type="transmembrane region" description="Helical" evidence="9">
    <location>
        <begin position="26"/>
        <end position="54"/>
    </location>
</feature>